<dbReference type="InParanoid" id="A0A1Y2G781"/>
<keyword evidence="2" id="KW-1185">Reference proteome</keyword>
<name>A0A1Y2G781_9FUNG</name>
<gene>
    <name evidence="1" type="ORF">BCR41DRAFT_215028</name>
</gene>
<organism evidence="1 2">
    <name type="scientific">Lobosporangium transversale</name>
    <dbReference type="NCBI Taxonomy" id="64571"/>
    <lineage>
        <taxon>Eukaryota</taxon>
        <taxon>Fungi</taxon>
        <taxon>Fungi incertae sedis</taxon>
        <taxon>Mucoromycota</taxon>
        <taxon>Mortierellomycotina</taxon>
        <taxon>Mortierellomycetes</taxon>
        <taxon>Mortierellales</taxon>
        <taxon>Mortierellaceae</taxon>
        <taxon>Lobosporangium</taxon>
    </lineage>
</organism>
<evidence type="ECO:0000313" key="1">
    <source>
        <dbReference type="EMBL" id="ORY99698.1"/>
    </source>
</evidence>
<dbReference type="EMBL" id="MCFF01000066">
    <property type="protein sequence ID" value="ORY99698.1"/>
    <property type="molecule type" value="Genomic_DNA"/>
</dbReference>
<accession>A0A1Y2G781</accession>
<proteinExistence type="predicted"/>
<comment type="caution">
    <text evidence="1">The sequence shown here is derived from an EMBL/GenBank/DDBJ whole genome shotgun (WGS) entry which is preliminary data.</text>
</comment>
<protein>
    <submittedName>
        <fullName evidence="1">Uncharacterized protein</fullName>
    </submittedName>
</protein>
<sequence>MPKLPKSCTLHHCTLSSDSETLTPKEKNRHVREYHFKTAIYEDHDTGAIIECTRDESKESKFHCICESSYKVHSSFIRHLQNKECEHLNDFVQRKEAFKDDYFVLRYKPDRRTASSGDESDSKAIKEVKEMLQSIEKTVLEVYSLAKENQETKSSELNTKTSQKQSAVYEPVLQCWKEESLVL</sequence>
<dbReference type="AlphaFoldDB" id="A0A1Y2G781"/>
<reference evidence="1 2" key="1">
    <citation type="submission" date="2016-07" db="EMBL/GenBank/DDBJ databases">
        <title>Pervasive Adenine N6-methylation of Active Genes in Fungi.</title>
        <authorList>
            <consortium name="DOE Joint Genome Institute"/>
            <person name="Mondo S.J."/>
            <person name="Dannebaum R.O."/>
            <person name="Kuo R.C."/>
            <person name="Labutti K."/>
            <person name="Haridas S."/>
            <person name="Kuo A."/>
            <person name="Salamov A."/>
            <person name="Ahrendt S.R."/>
            <person name="Lipzen A."/>
            <person name="Sullivan W."/>
            <person name="Andreopoulos W.B."/>
            <person name="Clum A."/>
            <person name="Lindquist E."/>
            <person name="Daum C."/>
            <person name="Ramamoorthy G.K."/>
            <person name="Gryganskyi A."/>
            <person name="Culley D."/>
            <person name="Magnuson J.K."/>
            <person name="James T.Y."/>
            <person name="O'Malley M.A."/>
            <person name="Stajich J.E."/>
            <person name="Spatafora J.W."/>
            <person name="Visel A."/>
            <person name="Grigoriev I.V."/>
        </authorList>
    </citation>
    <scope>NUCLEOTIDE SEQUENCE [LARGE SCALE GENOMIC DNA]</scope>
    <source>
        <strain evidence="1 2">NRRL 3116</strain>
    </source>
</reference>
<dbReference type="GeneID" id="33561823"/>
<evidence type="ECO:0000313" key="2">
    <source>
        <dbReference type="Proteomes" id="UP000193648"/>
    </source>
</evidence>
<dbReference type="RefSeq" id="XP_021875962.1">
    <property type="nucleotide sequence ID" value="XM_022019979.1"/>
</dbReference>
<dbReference type="Proteomes" id="UP000193648">
    <property type="component" value="Unassembled WGS sequence"/>
</dbReference>